<organism evidence="1">
    <name type="scientific">marine metagenome</name>
    <dbReference type="NCBI Taxonomy" id="408172"/>
    <lineage>
        <taxon>unclassified sequences</taxon>
        <taxon>metagenomes</taxon>
        <taxon>ecological metagenomes</taxon>
    </lineage>
</organism>
<evidence type="ECO:0000313" key="1">
    <source>
        <dbReference type="EMBL" id="SUZ47744.1"/>
    </source>
</evidence>
<gene>
    <name evidence="1" type="ORF">METZ01_LOCUS598</name>
</gene>
<sequence length="68" mass="7721">MSVGDSYPPASKFKHRVVIGHISERDHLVSTYMPFFTQPSKTEGLVNPWGHQLNKWKSGVHDVCPPFN</sequence>
<dbReference type="AlphaFoldDB" id="A0A381N125"/>
<accession>A0A381N125</accession>
<name>A0A381N125_9ZZZZ</name>
<protein>
    <submittedName>
        <fullName evidence="1">Uncharacterized protein</fullName>
    </submittedName>
</protein>
<reference evidence="1" key="1">
    <citation type="submission" date="2018-05" db="EMBL/GenBank/DDBJ databases">
        <authorList>
            <person name="Lanie J.A."/>
            <person name="Ng W.-L."/>
            <person name="Kazmierczak K.M."/>
            <person name="Andrzejewski T.M."/>
            <person name="Davidsen T.M."/>
            <person name="Wayne K.J."/>
            <person name="Tettelin H."/>
            <person name="Glass J.I."/>
            <person name="Rusch D."/>
            <person name="Podicherti R."/>
            <person name="Tsui H.-C.T."/>
            <person name="Winkler M.E."/>
        </authorList>
    </citation>
    <scope>NUCLEOTIDE SEQUENCE</scope>
</reference>
<dbReference type="EMBL" id="UINC01000033">
    <property type="protein sequence ID" value="SUZ47744.1"/>
    <property type="molecule type" value="Genomic_DNA"/>
</dbReference>
<proteinExistence type="predicted"/>